<name>A0ABR4QXY1_9BORD</name>
<protein>
    <submittedName>
        <fullName evidence="2">2Fe-2S iron-sulfur cluster-binding domain protein</fullName>
    </submittedName>
</protein>
<sequence length="120" mass="12717">MSMGWTVCWSGKNNPAEITLPLLNRVAETQRPALAFTLDGQPAVALQGDTLLTAVLTCGEQLRLSEFSGAPRAGFCMMGACQDCWMQLEDGRRVRACSTLVQAGMRVLTHPPAAGPGAAP</sequence>
<dbReference type="Pfam" id="PF13510">
    <property type="entry name" value="Fer2_4"/>
    <property type="match status" value="1"/>
</dbReference>
<gene>
    <name evidence="2" type="ORF">L544_0636</name>
</gene>
<organism evidence="2 3">
    <name type="scientific">Bordetella hinzii OH87 BAL007II</name>
    <dbReference type="NCBI Taxonomy" id="1331262"/>
    <lineage>
        <taxon>Bacteria</taxon>
        <taxon>Pseudomonadati</taxon>
        <taxon>Pseudomonadota</taxon>
        <taxon>Betaproteobacteria</taxon>
        <taxon>Burkholderiales</taxon>
        <taxon>Alcaligenaceae</taxon>
        <taxon>Bordetella</taxon>
    </lineage>
</organism>
<dbReference type="InterPro" id="IPR036010">
    <property type="entry name" value="2Fe-2S_ferredoxin-like_sf"/>
</dbReference>
<keyword evidence="3" id="KW-1185">Reference proteome</keyword>
<evidence type="ECO:0000256" key="1">
    <source>
        <dbReference type="ARBA" id="ARBA00023002"/>
    </source>
</evidence>
<dbReference type="SUPFAM" id="SSF54292">
    <property type="entry name" value="2Fe-2S ferredoxin-like"/>
    <property type="match status" value="1"/>
</dbReference>
<evidence type="ECO:0000313" key="3">
    <source>
        <dbReference type="Proteomes" id="UP000025748"/>
    </source>
</evidence>
<evidence type="ECO:0000313" key="2">
    <source>
        <dbReference type="EMBL" id="KCB22352.1"/>
    </source>
</evidence>
<dbReference type="Proteomes" id="UP000025748">
    <property type="component" value="Unassembled WGS sequence"/>
</dbReference>
<comment type="caution">
    <text evidence="2">The sequence shown here is derived from an EMBL/GenBank/DDBJ whole genome shotgun (WGS) entry which is preliminary data.</text>
</comment>
<proteinExistence type="predicted"/>
<dbReference type="Gene3D" id="3.10.20.440">
    <property type="entry name" value="2Fe-2S iron-sulphur cluster binding domain, sarcosine oxidase, alpha subunit, N-terminal domain"/>
    <property type="match status" value="1"/>
</dbReference>
<dbReference type="InterPro" id="IPR042204">
    <property type="entry name" value="2Fe-2S-bd_N"/>
</dbReference>
<reference evidence="2 3" key="1">
    <citation type="submission" date="2014-03" db="EMBL/GenBank/DDBJ databases">
        <title>Genome sequence of Bordetella hinzii.</title>
        <authorList>
            <person name="Register K."/>
            <person name="Harvill E."/>
            <person name="Goodfield L.L."/>
            <person name="Ivanov Y.V."/>
            <person name="Meyer J.A."/>
            <person name="Muse S.J."/>
            <person name="Jacobs N."/>
            <person name="Bendor L."/>
            <person name="Smallridge W.E."/>
            <person name="Brinkac L.M."/>
            <person name="Sanka R."/>
            <person name="Kim M."/>
            <person name="Losada L."/>
        </authorList>
    </citation>
    <scope>NUCLEOTIDE SEQUENCE [LARGE SCALE GENOMIC DNA]</scope>
    <source>
        <strain evidence="2 3">OH87 BAL007II</strain>
    </source>
</reference>
<accession>A0ABR4QXY1</accession>
<keyword evidence="1" id="KW-0560">Oxidoreductase</keyword>
<dbReference type="EMBL" id="JHEM01000023">
    <property type="protein sequence ID" value="KCB22352.1"/>
    <property type="molecule type" value="Genomic_DNA"/>
</dbReference>